<gene>
    <name evidence="2" type="ORF">ENG14_01100</name>
</gene>
<dbReference type="Pfam" id="PF01472">
    <property type="entry name" value="PUA"/>
    <property type="match status" value="1"/>
</dbReference>
<dbReference type="Gene3D" id="2.30.130.10">
    <property type="entry name" value="PUA domain"/>
    <property type="match status" value="1"/>
</dbReference>
<dbReference type="InterPro" id="IPR002478">
    <property type="entry name" value="PUA"/>
</dbReference>
<protein>
    <recommendedName>
        <fullName evidence="1">PUA domain-containing protein</fullName>
    </recommendedName>
</protein>
<sequence>KEVRGNFDEGAPVRCLDEKGKVIAIGLTNYRSGDIEKIKGRHTTEIDKVLGHKHFDEVIHRNNLALLVEQEQIQQVQRKEAS</sequence>
<dbReference type="SUPFAM" id="SSF88697">
    <property type="entry name" value="PUA domain-like"/>
    <property type="match status" value="1"/>
</dbReference>
<dbReference type="EMBL" id="DQZW01000053">
    <property type="protein sequence ID" value="HDL89484.1"/>
    <property type="molecule type" value="Genomic_DNA"/>
</dbReference>
<dbReference type="AlphaFoldDB" id="A0A7C0WRB0"/>
<name>A0A7C0WRB0_9BACT</name>
<dbReference type="GO" id="GO:0003723">
    <property type="term" value="F:RNA binding"/>
    <property type="evidence" value="ECO:0007669"/>
    <property type="project" value="InterPro"/>
</dbReference>
<dbReference type="InterPro" id="IPR036974">
    <property type="entry name" value="PUA_sf"/>
</dbReference>
<dbReference type="InterPro" id="IPR015947">
    <property type="entry name" value="PUA-like_sf"/>
</dbReference>
<feature type="non-terminal residue" evidence="2">
    <location>
        <position position="1"/>
    </location>
</feature>
<dbReference type="Proteomes" id="UP000886355">
    <property type="component" value="Unassembled WGS sequence"/>
</dbReference>
<proteinExistence type="predicted"/>
<organism evidence="2">
    <name type="scientific">Thermodesulforhabdus norvegica</name>
    <dbReference type="NCBI Taxonomy" id="39841"/>
    <lineage>
        <taxon>Bacteria</taxon>
        <taxon>Pseudomonadati</taxon>
        <taxon>Thermodesulfobacteriota</taxon>
        <taxon>Syntrophobacteria</taxon>
        <taxon>Syntrophobacterales</taxon>
        <taxon>Thermodesulforhabdaceae</taxon>
        <taxon>Thermodesulforhabdus</taxon>
    </lineage>
</organism>
<accession>A0A7C0WRB0</accession>
<dbReference type="CDD" id="cd21157">
    <property type="entry name" value="PUA_G5K"/>
    <property type="match status" value="1"/>
</dbReference>
<evidence type="ECO:0000259" key="1">
    <source>
        <dbReference type="Pfam" id="PF01472"/>
    </source>
</evidence>
<comment type="caution">
    <text evidence="2">The sequence shown here is derived from an EMBL/GenBank/DDBJ whole genome shotgun (WGS) entry which is preliminary data.</text>
</comment>
<evidence type="ECO:0000313" key="2">
    <source>
        <dbReference type="EMBL" id="HDL89484.1"/>
    </source>
</evidence>
<dbReference type="PROSITE" id="PS50890">
    <property type="entry name" value="PUA"/>
    <property type="match status" value="1"/>
</dbReference>
<reference evidence="2" key="1">
    <citation type="journal article" date="2020" name="mSystems">
        <title>Genome- and Community-Level Interaction Insights into Carbon Utilization and Element Cycling Functions of Hydrothermarchaeota in Hydrothermal Sediment.</title>
        <authorList>
            <person name="Zhou Z."/>
            <person name="Liu Y."/>
            <person name="Xu W."/>
            <person name="Pan J."/>
            <person name="Luo Z.H."/>
            <person name="Li M."/>
        </authorList>
    </citation>
    <scope>NUCLEOTIDE SEQUENCE [LARGE SCALE GENOMIC DNA]</scope>
    <source>
        <strain evidence="2">HyVt-19</strain>
    </source>
</reference>
<feature type="domain" description="PUA" evidence="1">
    <location>
        <begin position="2"/>
        <end position="50"/>
    </location>
</feature>